<keyword evidence="3" id="KW-1185">Reference proteome</keyword>
<dbReference type="GO" id="GO:0070939">
    <property type="term" value="C:Dsl1/NZR complex"/>
    <property type="evidence" value="ECO:0007669"/>
    <property type="project" value="TreeGrafter"/>
</dbReference>
<dbReference type="GO" id="GO:0000149">
    <property type="term" value="F:SNARE binding"/>
    <property type="evidence" value="ECO:0007669"/>
    <property type="project" value="TreeGrafter"/>
</dbReference>
<dbReference type="GO" id="GO:0006890">
    <property type="term" value="P:retrograde vesicle-mediated transport, Golgi to endoplasmic reticulum"/>
    <property type="evidence" value="ECO:0007669"/>
    <property type="project" value="TreeGrafter"/>
</dbReference>
<dbReference type="EMBL" id="MNPL01002303">
    <property type="protein sequence ID" value="OQR78378.1"/>
    <property type="molecule type" value="Genomic_DNA"/>
</dbReference>
<dbReference type="InterPro" id="IPR029145">
    <property type="entry name" value="NBAS_N"/>
</dbReference>
<dbReference type="InParanoid" id="A0A1V9XYD3"/>
<gene>
    <name evidence="2" type="ORF">BIW11_02742</name>
</gene>
<protein>
    <submittedName>
        <fullName evidence="2">Neuroblastoma-amplified sequence-like</fullName>
    </submittedName>
</protein>
<proteinExistence type="predicted"/>
<evidence type="ECO:0000313" key="3">
    <source>
        <dbReference type="Proteomes" id="UP000192247"/>
    </source>
</evidence>
<dbReference type="STRING" id="418985.A0A1V9XYD3"/>
<dbReference type="Pfam" id="PF15492">
    <property type="entry name" value="Nbas_N"/>
    <property type="match status" value="1"/>
</dbReference>
<dbReference type="PANTHER" id="PTHR15922:SF2">
    <property type="entry name" value="NBAS SUBUNIT OF NRZ TETHERING COMPLEX"/>
    <property type="match status" value="1"/>
</dbReference>
<feature type="domain" description="Neuroblastoma-amplified sequence N-terminal" evidence="1">
    <location>
        <begin position="73"/>
        <end position="359"/>
    </location>
</feature>
<evidence type="ECO:0000313" key="2">
    <source>
        <dbReference type="EMBL" id="OQR78378.1"/>
    </source>
</evidence>
<dbReference type="SUPFAM" id="SSF50978">
    <property type="entry name" value="WD40 repeat-like"/>
    <property type="match status" value="1"/>
</dbReference>
<dbReference type="PANTHER" id="PTHR15922">
    <property type="entry name" value="NEUROBLASTOMA-AMPLIFIED SEQUENCE"/>
    <property type="match status" value="1"/>
</dbReference>
<name>A0A1V9XYD3_9ACAR</name>
<dbReference type="Proteomes" id="UP000192247">
    <property type="component" value="Unassembled WGS sequence"/>
</dbReference>
<dbReference type="Gene3D" id="2.130.10.10">
    <property type="entry name" value="YVTN repeat-like/Quinoprotein amine dehydrogenase"/>
    <property type="match status" value="1"/>
</dbReference>
<dbReference type="SMART" id="SM00320">
    <property type="entry name" value="WD40"/>
    <property type="match status" value="2"/>
</dbReference>
<dbReference type="InterPro" id="IPR036322">
    <property type="entry name" value="WD40_repeat_dom_sf"/>
</dbReference>
<comment type="caution">
    <text evidence="2">The sequence shown here is derived from an EMBL/GenBank/DDBJ whole genome shotgun (WGS) entry which is preliminary data.</text>
</comment>
<dbReference type="InterPro" id="IPR015943">
    <property type="entry name" value="WD40/YVTN_repeat-like_dom_sf"/>
</dbReference>
<sequence>MSTEDKSSEERDILYELFIYSEWVQEPKLVTKFGYDDDSLIGRSRGSGLTTWFTPTTSVCPPIIWHRSSFAPWQLSLSSDYRLCAILKNNETVEIRSCGKEGVAFSSVVATCHLTPECETQFRCLSWSPDSTLLAVGSPSGRVEMFDLAGGLQYSLENENPLASLEGAGGGHALVDMLWIRTDNTIGTQWSYELLLVSYNGQVQSYLVNSESYSPSFKFDIPLWSGSSIGSVAYHPKHSLLFVGEGSRRNIGEADADVPTFVADEAGLSAWKLLSEEPYLKKAATMHQDTHQNGIFPSVLSFFRAGCKDAVICLAISPSGEQLVCLHSSSTVSLWSLPGLILTRVWRSSELPAFEATNPYLPESESQLHQKVRGFWDIITVHWWSEQAIVIVRRAGSICVMSLESGRNLLGENPEWFGLAPRLAAMDTQGFLALECEWQMGLSKTRANSSFIGSELENSFLKDDTDNEDSHNDTPNPSWLRRLLAFGPLRKILEYVADMDFGDDAKPRRVVKIYRLLGVKATSPRELFAVKIENGEFDEALSLANRYDLDPDPVFQRQWRRSLLSKANIDSFLHRVSNRNWVLNECLTQVPSDAVSCRELLLYGIRITSVFSVAGIRRDVPDHDFTAEEAMRKKILRDELQPERLSQDQKWMLECRRKFLAYLDALRLYESFNNTFSSNEFAWFREQSSLSAAIYYAREGKPDPIFELLTQYSEKLAHHWLALLTQFPETVSPEIYAKLLPYASSKPPHSIRKWHQSHNRSEPDWSEGLVPCPFAEEWEAMERDFYEEEPDIVQWRCPPGKQPDFDMVLQWYLSRATIIEEYTMLTENALHLVRLAHKKLHPRGDFEEQLIKLTNDLITVKMMAFDCGMETVRLHDIQGKSFTEQLRLIMANATDASYVACFREWLLPFAERCERSCRGAKLELLKGHLTEQAAHHLDRVLRVWSFLAIEDSADATGNVVDLAHQVEVCIACVQASREHGQLPLCRRLLSLLPPRPTTATHWINLLYDQRDELCTRIDTAQFFNEYGTGMNLAEMTEISQNSDAIHGLLDKMFYRLSKKSPPFGRQEWVRLAHTIQGPLKNIMPALDIDRCFELMCLALIGSTKRENIYIATGILHLKPTDLSQETNEMSIFPYRLSPTVSQRLVLRAARDYVDSAKFHGDHCVALAKLCLSLLGEGAEQNLDQDVALEVQKELGLIQTLPLLNKLGIDMLPAQVRLHDKMRLVRKALVSKKTNYKSFDKINQLAKYLGMYDMDGSTAEGTILSMVAEVAQQEGDLEIALTLCRRIVRDGHITGWKACARLARCNDCKNFDERQQLIDFCVVHAPPQHLQKLLEQKNNIQLQEYYDSLEQKFGYSKELNARQEISFASLPSDAVDTAKQIVNRVLPIVAQTVKGAVKVVGPSILQESSSRRNKKSSTERGKFTKWSAPAFYWGIWGEEALASRLNADFTSLRYTGSSIEDLKSSTVQPQLSTLMHFSAVGDIINGTKSVMSINDDMLLTLASEYLEDDVLLALAHLLQLWDVRRVEEHFFQQLPYTRHCLRLGQYVFALATITREFQDGYVEAEVYMRMTRDELVRRVESLECHSEDVESLRELVRKFCQLEADLCQAELVQQKSGNNVDVGRFSSDEQYKRDSILGMVVCDNWESLRVALNLARHYEMSPFEVCARHLEYLFESATHATVIEARLQQEGIESYLMEDPEALWHTLRQKIYAVLSGTSYDHLRIYYRLLLACSQGNAYKKKIEAYMLLLKTVDEKLDGVDFKRLISEKSEEQRASLLEVIDETNIDEIVKLCGRFKSLLQINRSTVLQLYLKNEFVAAGYQPRSELKDLFKKHLRHIRYLTPDDVFDFIMGVCFHPSVAARNLDRSYRLEILKSFLAFTKSMAKKAAESSTLSPTSTDVPTVSSGAAVYTNASVINSWTELQARLTTFLQHLQKIEDGFVNELLDIEENPRLDAYVEKFEMTAGEKDKLEELLTDCALSECDPSLLECLLSICPEAAIKCSPVDIFLRATRLTIERLMKEATASSPNAADDEQNPDSCPFEQEYIPIAFQTRKPISVMRRLLKSSAKLSGDRSSFDKSVVELVRPFCLDKDAEVVLSSRLEVLRLLKECSCAIRPEDEALRLHLETLALVQERWSDIRVAPKETETTVGRQAVFRRLLDAAENAEEFDTLASLLKLWPVFDESAQSPWILLLSKMPTVEDVLGASFLSLVRIARQHRSFTVDEILQLEETWADRLTPAQRALYLLEWDEPTLHKKALNIVNDLPAEEVSAEVQDRLLELQLTPHFASGPHYRGLLDRLVQRDDFQAIASPTIDALLTAGMTSEAASLAVLTNGLPSALQSFTNALSFLTWTRTDQAVSGHEEVFSSLWKNSKQP</sequence>
<reference evidence="2 3" key="1">
    <citation type="journal article" date="2017" name="Gigascience">
        <title>Draft genome of the honey bee ectoparasitic mite, Tropilaelaps mercedesae, is shaped by the parasitic life history.</title>
        <authorList>
            <person name="Dong X."/>
            <person name="Armstrong S.D."/>
            <person name="Xia D."/>
            <person name="Makepeace B.L."/>
            <person name="Darby A.C."/>
            <person name="Kadowaki T."/>
        </authorList>
    </citation>
    <scope>NUCLEOTIDE SEQUENCE [LARGE SCALE GENOMIC DNA]</scope>
    <source>
        <strain evidence="2">Wuxi-XJTLU</strain>
    </source>
</reference>
<dbReference type="OrthoDB" id="19988at2759"/>
<organism evidence="2 3">
    <name type="scientific">Tropilaelaps mercedesae</name>
    <dbReference type="NCBI Taxonomy" id="418985"/>
    <lineage>
        <taxon>Eukaryota</taxon>
        <taxon>Metazoa</taxon>
        <taxon>Ecdysozoa</taxon>
        <taxon>Arthropoda</taxon>
        <taxon>Chelicerata</taxon>
        <taxon>Arachnida</taxon>
        <taxon>Acari</taxon>
        <taxon>Parasitiformes</taxon>
        <taxon>Mesostigmata</taxon>
        <taxon>Gamasina</taxon>
        <taxon>Dermanyssoidea</taxon>
        <taxon>Laelapidae</taxon>
        <taxon>Tropilaelaps</taxon>
    </lineage>
</organism>
<evidence type="ECO:0000259" key="1">
    <source>
        <dbReference type="Pfam" id="PF15492"/>
    </source>
</evidence>
<dbReference type="InterPro" id="IPR001680">
    <property type="entry name" value="WD40_rpt"/>
</dbReference>
<accession>A0A1V9XYD3</accession>